<dbReference type="PANTHER" id="PTHR11880:SF8">
    <property type="entry name" value="SMALL RIBOSOMAL SUBUNIT PROTEIN US19M"/>
    <property type="match status" value="1"/>
</dbReference>
<dbReference type="PANTHER" id="PTHR11880">
    <property type="entry name" value="RIBOSOMAL PROTEIN S19P FAMILY MEMBER"/>
    <property type="match status" value="1"/>
</dbReference>
<evidence type="ECO:0000256" key="3">
    <source>
        <dbReference type="ARBA" id="ARBA00022884"/>
    </source>
</evidence>
<comment type="similarity">
    <text evidence="1 7 8">Belongs to the universal ribosomal protein uS19 family.</text>
</comment>
<dbReference type="Proteomes" id="UP000035503">
    <property type="component" value="Chromosome"/>
</dbReference>
<dbReference type="PIRSF" id="PIRSF002144">
    <property type="entry name" value="Ribosomal_S19"/>
    <property type="match status" value="1"/>
</dbReference>
<comment type="function">
    <text evidence="7">Protein S19 forms a complex with S13 that binds strongly to the 16S ribosomal RNA.</text>
</comment>
<dbReference type="GO" id="GO:0015935">
    <property type="term" value="C:small ribosomal subunit"/>
    <property type="evidence" value="ECO:0007669"/>
    <property type="project" value="InterPro"/>
</dbReference>
<proteinExistence type="inferred from homology"/>
<keyword evidence="4 7" id="KW-0689">Ribosomal protein</keyword>
<dbReference type="PROSITE" id="PS00323">
    <property type="entry name" value="RIBOSOMAL_S19"/>
    <property type="match status" value="1"/>
</dbReference>
<dbReference type="InterPro" id="IPR020934">
    <property type="entry name" value="Ribosomal_uS19_CS"/>
</dbReference>
<accession>A0A0G3I1S1</accession>
<dbReference type="GO" id="GO:0019843">
    <property type="term" value="F:rRNA binding"/>
    <property type="evidence" value="ECO:0007669"/>
    <property type="project" value="UniProtKB-UniRule"/>
</dbReference>
<keyword evidence="5 7" id="KW-0687">Ribonucleoprotein</keyword>
<dbReference type="GO" id="GO:0006412">
    <property type="term" value="P:translation"/>
    <property type="evidence" value="ECO:0007669"/>
    <property type="project" value="UniProtKB-UniRule"/>
</dbReference>
<dbReference type="PATRIC" id="fig|1277257.4.peg.208"/>
<evidence type="ECO:0000256" key="7">
    <source>
        <dbReference type="HAMAP-Rule" id="MF_00531"/>
    </source>
</evidence>
<dbReference type="HAMAP" id="MF_00531">
    <property type="entry name" value="Ribosomal_uS19"/>
    <property type="match status" value="1"/>
</dbReference>
<dbReference type="GO" id="GO:0000028">
    <property type="term" value="P:ribosomal small subunit assembly"/>
    <property type="evidence" value="ECO:0007669"/>
    <property type="project" value="TreeGrafter"/>
</dbReference>
<keyword evidence="3 7" id="KW-0694">RNA-binding</keyword>
<dbReference type="SUPFAM" id="SSF54570">
    <property type="entry name" value="Ribosomal protein S19"/>
    <property type="match status" value="1"/>
</dbReference>
<dbReference type="GO" id="GO:0005737">
    <property type="term" value="C:cytoplasm"/>
    <property type="evidence" value="ECO:0007669"/>
    <property type="project" value="UniProtKB-ARBA"/>
</dbReference>
<reference evidence="9 10" key="1">
    <citation type="journal article" date="2015" name="Genome Announc.">
        <title>Complete Genome Sequence of 'Candidatus Liberibacter africanus,' a Bacterium Associated with Citrus Huanglongbing.</title>
        <authorList>
            <person name="Lin H."/>
            <person name="Pietersen G."/>
            <person name="Han C."/>
            <person name="Read D.A."/>
            <person name="Lou B."/>
            <person name="Gupta G."/>
            <person name="Civerolo E.L."/>
        </authorList>
    </citation>
    <scope>NUCLEOTIDE SEQUENCE [LARGE SCALE GENOMIC DNA]</scope>
    <source>
        <strain evidence="9 10">PTSAPSY</strain>
    </source>
</reference>
<evidence type="ECO:0000256" key="1">
    <source>
        <dbReference type="ARBA" id="ARBA00007345"/>
    </source>
</evidence>
<dbReference type="PRINTS" id="PR00975">
    <property type="entry name" value="RIBOSOMALS19"/>
</dbReference>
<dbReference type="RefSeq" id="WP_047263903.1">
    <property type="nucleotide sequence ID" value="NZ_CP004021.1"/>
</dbReference>
<evidence type="ECO:0000256" key="5">
    <source>
        <dbReference type="ARBA" id="ARBA00023274"/>
    </source>
</evidence>
<dbReference type="GO" id="GO:0003735">
    <property type="term" value="F:structural constituent of ribosome"/>
    <property type="evidence" value="ECO:0007669"/>
    <property type="project" value="InterPro"/>
</dbReference>
<dbReference type="KEGG" id="lau:G293_00940"/>
<keyword evidence="10" id="KW-1185">Reference proteome</keyword>
<dbReference type="InterPro" id="IPR002222">
    <property type="entry name" value="Ribosomal_uS19"/>
</dbReference>
<dbReference type="AlphaFoldDB" id="A0A0G3I1S1"/>
<dbReference type="NCBIfam" id="TIGR01050">
    <property type="entry name" value="rpsS_bact"/>
    <property type="match status" value="1"/>
</dbReference>
<dbReference type="InterPro" id="IPR023575">
    <property type="entry name" value="Ribosomal_uS19_SF"/>
</dbReference>
<gene>
    <name evidence="7" type="primary">rpsS</name>
    <name evidence="9" type="ORF">G293_00940</name>
</gene>
<protein>
    <recommendedName>
        <fullName evidence="6 7">Small ribosomal subunit protein uS19</fullName>
    </recommendedName>
</protein>
<organism evidence="9 10">
    <name type="scientific">Candidatus Liberibacter africanus PTSAPSY</name>
    <dbReference type="NCBI Taxonomy" id="1277257"/>
    <lineage>
        <taxon>Bacteria</taxon>
        <taxon>Pseudomonadati</taxon>
        <taxon>Pseudomonadota</taxon>
        <taxon>Alphaproteobacteria</taxon>
        <taxon>Hyphomicrobiales</taxon>
        <taxon>Rhizobiaceae</taxon>
        <taxon>Liberibacter</taxon>
    </lineage>
</organism>
<evidence type="ECO:0000256" key="6">
    <source>
        <dbReference type="ARBA" id="ARBA00035163"/>
    </source>
</evidence>
<dbReference type="STRING" id="1277257.G293_00940"/>
<sequence>MARSIWKGPFVTKSLLKKVAKARDSGRRDVIRIWCRNCDIMPQFIGLTFGVHNGRKHIPVVVSEEMVGFKFGDFSPTRYCQGHGSDKKTKRK</sequence>
<dbReference type="InterPro" id="IPR005732">
    <property type="entry name" value="Ribosomal_uS19_bac-type"/>
</dbReference>
<evidence type="ECO:0000256" key="8">
    <source>
        <dbReference type="RuleBase" id="RU003485"/>
    </source>
</evidence>
<dbReference type="Pfam" id="PF00203">
    <property type="entry name" value="Ribosomal_S19"/>
    <property type="match status" value="1"/>
</dbReference>
<evidence type="ECO:0000256" key="4">
    <source>
        <dbReference type="ARBA" id="ARBA00022980"/>
    </source>
</evidence>
<evidence type="ECO:0000256" key="2">
    <source>
        <dbReference type="ARBA" id="ARBA00022730"/>
    </source>
</evidence>
<evidence type="ECO:0000313" key="10">
    <source>
        <dbReference type="Proteomes" id="UP000035503"/>
    </source>
</evidence>
<dbReference type="EMBL" id="CP004021">
    <property type="protein sequence ID" value="AKK19826.1"/>
    <property type="molecule type" value="Genomic_DNA"/>
</dbReference>
<name>A0A0G3I1S1_LIBAF</name>
<keyword evidence="2 7" id="KW-0699">rRNA-binding</keyword>
<dbReference type="Gene3D" id="3.30.860.10">
    <property type="entry name" value="30s Ribosomal Protein S19, Chain A"/>
    <property type="match status" value="1"/>
</dbReference>
<evidence type="ECO:0000313" key="9">
    <source>
        <dbReference type="EMBL" id="AKK19826.1"/>
    </source>
</evidence>
<dbReference type="OrthoDB" id="9797833at2"/>
<dbReference type="FunFam" id="3.30.860.10:FF:000001">
    <property type="entry name" value="30S ribosomal protein S19"/>
    <property type="match status" value="1"/>
</dbReference>